<evidence type="ECO:0000313" key="1">
    <source>
        <dbReference type="EMBL" id="AIO70795.1"/>
    </source>
</evidence>
<evidence type="ECO:0000313" key="2">
    <source>
        <dbReference type="Proteomes" id="UP000029424"/>
    </source>
</evidence>
<dbReference type="AlphaFoldDB" id="A0AAI8BET4"/>
<sequence>MYDESVRVKHQHCLAANLDNGQPGIARSGIDERAHFGLRYHYAHRLS</sequence>
<keyword evidence="2" id="KW-1185">Reference proteome</keyword>
<gene>
    <name evidence="1" type="ORF">DM82_5532</name>
</gene>
<dbReference type="KEGG" id="bok:DM82_5532"/>
<dbReference type="EMBL" id="CP008727">
    <property type="protein sequence ID" value="AIO70795.1"/>
    <property type="molecule type" value="Genomic_DNA"/>
</dbReference>
<accession>A0AAI8BET4</accession>
<protein>
    <submittedName>
        <fullName evidence="1">Uncharacterized protein</fullName>
    </submittedName>
</protein>
<proteinExistence type="predicted"/>
<organism evidence="1 2">
    <name type="scientific">Burkholderia oklahomensis</name>
    <dbReference type="NCBI Taxonomy" id="342113"/>
    <lineage>
        <taxon>Bacteria</taxon>
        <taxon>Pseudomonadati</taxon>
        <taxon>Pseudomonadota</taxon>
        <taxon>Betaproteobacteria</taxon>
        <taxon>Burkholderiales</taxon>
        <taxon>Burkholderiaceae</taxon>
        <taxon>Burkholderia</taxon>
        <taxon>pseudomallei group</taxon>
    </lineage>
</organism>
<reference evidence="1 2" key="1">
    <citation type="submission" date="2014-06" db="EMBL/GenBank/DDBJ databases">
        <authorList>
            <person name="Bishop-Lilly K.A."/>
            <person name="Broomall S.M."/>
            <person name="Chain P.S."/>
            <person name="Chertkov O."/>
            <person name="Coyne S.R."/>
            <person name="Daligault H.E."/>
            <person name="Davenport K.W."/>
            <person name="Erkkila T."/>
            <person name="Frey K.G."/>
            <person name="Gibbons H.S."/>
            <person name="Gu W."/>
            <person name="Jaissle J."/>
            <person name="Johnson S.L."/>
            <person name="Koroleva G.I."/>
            <person name="Ladner J.T."/>
            <person name="Lo C.-C."/>
            <person name="Minogue T.D."/>
            <person name="Munk C."/>
            <person name="Palacios G.F."/>
            <person name="Redden C.L."/>
            <person name="Rosenzweig C.N."/>
            <person name="Scholz M.B."/>
            <person name="Teshima H."/>
            <person name="Xu Y."/>
        </authorList>
    </citation>
    <scope>NUCLEOTIDE SEQUENCE [LARGE SCALE GENOMIC DNA]</scope>
    <source>
        <strain evidence="1 2">EO147</strain>
    </source>
</reference>
<dbReference type="Proteomes" id="UP000029424">
    <property type="component" value="Chromosome 2"/>
</dbReference>
<name>A0AAI8BET4_9BURK</name>